<evidence type="ECO:0000256" key="2">
    <source>
        <dbReference type="ARBA" id="ARBA00007699"/>
    </source>
</evidence>
<dbReference type="NCBIfam" id="NF008956">
    <property type="entry name" value="PRK12299.1"/>
    <property type="match status" value="1"/>
</dbReference>
<feature type="domain" description="OBG-type G" evidence="9">
    <location>
        <begin position="179"/>
        <end position="356"/>
    </location>
</feature>
<dbReference type="InterPro" id="IPR027417">
    <property type="entry name" value="P-loop_NTPase"/>
</dbReference>
<dbReference type="PANTHER" id="PTHR11702">
    <property type="entry name" value="DEVELOPMENTALLY REGULATED GTP-BINDING PROTEIN-RELATED"/>
    <property type="match status" value="1"/>
</dbReference>
<name>A0A6J6NDS3_9ZZZZ</name>
<dbReference type="PROSITE" id="PS00905">
    <property type="entry name" value="GTP1_OBG"/>
    <property type="match status" value="1"/>
</dbReference>
<dbReference type="GO" id="GO:0005525">
    <property type="term" value="F:GTP binding"/>
    <property type="evidence" value="ECO:0007669"/>
    <property type="project" value="UniProtKB-KW"/>
</dbReference>
<dbReference type="EMBL" id="CAEZXE010000102">
    <property type="protein sequence ID" value="CAB4683134.1"/>
    <property type="molecule type" value="Genomic_DNA"/>
</dbReference>
<evidence type="ECO:0000256" key="4">
    <source>
        <dbReference type="ARBA" id="ARBA00022723"/>
    </source>
</evidence>
<evidence type="ECO:0000256" key="8">
    <source>
        <dbReference type="ARBA" id="ARBA00023134"/>
    </source>
</evidence>
<reference evidence="12" key="1">
    <citation type="submission" date="2020-05" db="EMBL/GenBank/DDBJ databases">
        <authorList>
            <person name="Chiriac C."/>
            <person name="Salcher M."/>
            <person name="Ghai R."/>
            <person name="Kavagutti S V."/>
        </authorList>
    </citation>
    <scope>NUCLEOTIDE SEQUENCE</scope>
</reference>
<dbReference type="PROSITE" id="PS51883">
    <property type="entry name" value="OBG"/>
    <property type="match status" value="1"/>
</dbReference>
<sequence length="449" mass="47814">MLSDIYRPASPLKPVGSRVVSGFIDECQLNVKGGDGGAGCVAFRREAHVAKGGPDGGDGGRGGDIWLVADRNISSLLAFKDHPHRRAQNGVHGQGKKMHGAGADDLIVYVPEGTVVHALDGTMLADLVHQGDRWMAAAGGRGGKGNARFLSNIRRAPTFAEQGEVGEEQWLNLELKLMADVALVGFPSVGKSTLISRISAAKPKIADYPFTTLEPNLGVVRVEDNFEFVVADLPGLIEGASDGRGLGHRFLRHVERARVLVLMVDLAGGLDGMTVETPSEQAAVLLAELGAYRPELLERPRIIIGSRADLVPGALAIAETGKPFVTEDGLELDLSISAITGAGLPRLIGRMAEEVRGARSVEPELDGFVVHRPIPEGIRIEREDDGSYRVVGRAAERAVALSDLTNLEALDFAHSRLKKIGVDKALARAGATEGDTVRIGSLSFEYEEE</sequence>
<keyword evidence="8" id="KW-0342">GTP-binding</keyword>
<dbReference type="NCBIfam" id="NF008955">
    <property type="entry name" value="PRK12297.1"/>
    <property type="match status" value="1"/>
</dbReference>
<dbReference type="InterPro" id="IPR006073">
    <property type="entry name" value="GTP-bd"/>
</dbReference>
<evidence type="ECO:0000256" key="7">
    <source>
        <dbReference type="ARBA" id="ARBA00022842"/>
    </source>
</evidence>
<proteinExistence type="inferred from homology"/>
<keyword evidence="4" id="KW-0479">Metal-binding</keyword>
<dbReference type="Pfam" id="PF01926">
    <property type="entry name" value="MMR_HSR1"/>
    <property type="match status" value="1"/>
</dbReference>
<evidence type="ECO:0000256" key="6">
    <source>
        <dbReference type="ARBA" id="ARBA00022801"/>
    </source>
</evidence>
<dbReference type="FunFam" id="2.70.210.12:FF:000001">
    <property type="entry name" value="GTPase Obg"/>
    <property type="match status" value="1"/>
</dbReference>
<dbReference type="InterPro" id="IPR014100">
    <property type="entry name" value="GTP-bd_Obg/CgtA"/>
</dbReference>
<dbReference type="InterPro" id="IPR006169">
    <property type="entry name" value="GTP1_OBG_dom"/>
</dbReference>
<dbReference type="Gene3D" id="3.40.50.300">
    <property type="entry name" value="P-loop containing nucleotide triphosphate hydrolases"/>
    <property type="match status" value="1"/>
</dbReference>
<evidence type="ECO:0000259" key="10">
    <source>
        <dbReference type="PROSITE" id="PS51881"/>
    </source>
</evidence>
<keyword evidence="5" id="KW-0547">Nucleotide-binding</keyword>
<keyword evidence="3" id="KW-0963">Cytoplasm</keyword>
<evidence type="ECO:0000313" key="12">
    <source>
        <dbReference type="EMBL" id="CAB4683134.1"/>
    </source>
</evidence>
<dbReference type="Gene3D" id="3.30.300.350">
    <property type="entry name" value="GTP-binding protein OBG, C-terminal domain"/>
    <property type="match status" value="1"/>
</dbReference>
<comment type="similarity">
    <text evidence="2">Belongs to the TRAFAC class OBG-HflX-like GTPase superfamily. OBG GTPase family.</text>
</comment>
<dbReference type="NCBIfam" id="TIGR02729">
    <property type="entry name" value="Obg_CgtA"/>
    <property type="match status" value="1"/>
</dbReference>
<dbReference type="InterPro" id="IPR006074">
    <property type="entry name" value="GTP1-OBG_CS"/>
</dbReference>
<dbReference type="PROSITE" id="PS51710">
    <property type="entry name" value="G_OBG"/>
    <property type="match status" value="1"/>
</dbReference>
<dbReference type="Pfam" id="PF09269">
    <property type="entry name" value="DUF1967"/>
    <property type="match status" value="1"/>
</dbReference>
<evidence type="ECO:0000256" key="5">
    <source>
        <dbReference type="ARBA" id="ARBA00022741"/>
    </source>
</evidence>
<dbReference type="Gene3D" id="2.70.210.12">
    <property type="entry name" value="GTP1/OBG domain"/>
    <property type="match status" value="1"/>
</dbReference>
<keyword evidence="7" id="KW-0460">Magnesium</keyword>
<dbReference type="InterPro" id="IPR031167">
    <property type="entry name" value="G_OBG"/>
</dbReference>
<dbReference type="InterPro" id="IPR036346">
    <property type="entry name" value="GTP-bd_prot_GTP1/OBG_C_sf"/>
</dbReference>
<evidence type="ECO:0000256" key="1">
    <source>
        <dbReference type="ARBA" id="ARBA00001946"/>
    </source>
</evidence>
<dbReference type="PRINTS" id="PR00326">
    <property type="entry name" value="GTP1OBG"/>
</dbReference>
<evidence type="ECO:0000259" key="11">
    <source>
        <dbReference type="PROSITE" id="PS51883"/>
    </source>
</evidence>
<feature type="domain" description="OCT" evidence="10">
    <location>
        <begin position="370"/>
        <end position="448"/>
    </location>
</feature>
<dbReference type="NCBIfam" id="TIGR03595">
    <property type="entry name" value="Obg_CgtA_exten"/>
    <property type="match status" value="1"/>
</dbReference>
<dbReference type="Pfam" id="PF01018">
    <property type="entry name" value="GTP1_OBG"/>
    <property type="match status" value="1"/>
</dbReference>
<dbReference type="SUPFAM" id="SSF102741">
    <property type="entry name" value="Obg GTP-binding protein C-terminal domain"/>
    <property type="match status" value="1"/>
</dbReference>
<dbReference type="NCBIfam" id="NF008954">
    <property type="entry name" value="PRK12296.1"/>
    <property type="match status" value="1"/>
</dbReference>
<dbReference type="SUPFAM" id="SSF52540">
    <property type="entry name" value="P-loop containing nucleoside triphosphate hydrolases"/>
    <property type="match status" value="1"/>
</dbReference>
<dbReference type="GO" id="GO:0000287">
    <property type="term" value="F:magnesium ion binding"/>
    <property type="evidence" value="ECO:0007669"/>
    <property type="project" value="InterPro"/>
</dbReference>
<feature type="domain" description="Obg" evidence="11">
    <location>
        <begin position="21"/>
        <end position="178"/>
    </location>
</feature>
<dbReference type="InterPro" id="IPR045086">
    <property type="entry name" value="OBG_GTPase"/>
</dbReference>
<dbReference type="SUPFAM" id="SSF82051">
    <property type="entry name" value="Obg GTP-binding protein N-terminal domain"/>
    <property type="match status" value="1"/>
</dbReference>
<dbReference type="HAMAP" id="MF_01454">
    <property type="entry name" value="GTPase_Obg"/>
    <property type="match status" value="1"/>
</dbReference>
<evidence type="ECO:0000259" key="9">
    <source>
        <dbReference type="PROSITE" id="PS51710"/>
    </source>
</evidence>
<accession>A0A6J6NDS3</accession>
<organism evidence="12">
    <name type="scientific">freshwater metagenome</name>
    <dbReference type="NCBI Taxonomy" id="449393"/>
    <lineage>
        <taxon>unclassified sequences</taxon>
        <taxon>metagenomes</taxon>
        <taxon>ecological metagenomes</taxon>
    </lineage>
</organism>
<dbReference type="InterPro" id="IPR036726">
    <property type="entry name" value="GTP1_OBG_dom_sf"/>
</dbReference>
<gene>
    <name evidence="12" type="ORF">UFOPK2350_01158</name>
</gene>
<evidence type="ECO:0000256" key="3">
    <source>
        <dbReference type="ARBA" id="ARBA00022490"/>
    </source>
</evidence>
<keyword evidence="6" id="KW-0378">Hydrolase</keyword>
<dbReference type="PROSITE" id="PS51881">
    <property type="entry name" value="OCT"/>
    <property type="match status" value="1"/>
</dbReference>
<dbReference type="AlphaFoldDB" id="A0A6J6NDS3"/>
<comment type="cofactor">
    <cofactor evidence="1">
        <name>Mg(2+)</name>
        <dbReference type="ChEBI" id="CHEBI:18420"/>
    </cofactor>
</comment>
<protein>
    <submittedName>
        <fullName evidence="12">Unannotated protein</fullName>
    </submittedName>
</protein>
<dbReference type="GO" id="GO:0003924">
    <property type="term" value="F:GTPase activity"/>
    <property type="evidence" value="ECO:0007669"/>
    <property type="project" value="InterPro"/>
</dbReference>
<dbReference type="PANTHER" id="PTHR11702:SF31">
    <property type="entry name" value="MITOCHONDRIAL RIBOSOME-ASSOCIATED GTPASE 2"/>
    <property type="match status" value="1"/>
</dbReference>
<dbReference type="InterPro" id="IPR015349">
    <property type="entry name" value="OCT_dom"/>
</dbReference>
<dbReference type="CDD" id="cd01898">
    <property type="entry name" value="Obg"/>
    <property type="match status" value="1"/>
</dbReference>